<evidence type="ECO:0008006" key="3">
    <source>
        <dbReference type="Google" id="ProtNLM"/>
    </source>
</evidence>
<keyword evidence="2" id="KW-1185">Reference proteome</keyword>
<sequence>MNRLNPDKLNLSKWSAVSTQNREKHFLVTELIRDEEGVVQQCVLEAVLTHRQQVIPWQQLKDSNCWQQGWH</sequence>
<dbReference type="NCBIfam" id="TIGR02450">
    <property type="entry name" value="TIGR02450 family Trp-rich protein"/>
    <property type="match status" value="1"/>
</dbReference>
<dbReference type="KEGG" id="ajp:AMJAP_2185"/>
<dbReference type="Pfam" id="PF09493">
    <property type="entry name" value="DUF2389"/>
    <property type="match status" value="1"/>
</dbReference>
<dbReference type="InterPro" id="IPR012663">
    <property type="entry name" value="CHP02450_Tryp"/>
</dbReference>
<dbReference type="AlphaFoldDB" id="A0A7R6SSY9"/>
<proteinExistence type="predicted"/>
<dbReference type="Proteomes" id="UP000595663">
    <property type="component" value="Chromosome"/>
</dbReference>
<evidence type="ECO:0000313" key="1">
    <source>
        <dbReference type="EMBL" id="BBB26776.1"/>
    </source>
</evidence>
<dbReference type="EMBL" id="AP014545">
    <property type="protein sequence ID" value="BBB26776.1"/>
    <property type="molecule type" value="Genomic_DNA"/>
</dbReference>
<evidence type="ECO:0000313" key="2">
    <source>
        <dbReference type="Proteomes" id="UP000595663"/>
    </source>
</evidence>
<dbReference type="RefSeq" id="WP_019620436.1">
    <property type="nucleotide sequence ID" value="NZ_AP014545.1"/>
</dbReference>
<name>A0A7R6SSY9_9GAMM</name>
<reference evidence="1 2" key="1">
    <citation type="journal article" date="2008" name="Int. J. Syst. Evol. Microbiol.">
        <title>Amphritea japonica sp. nov. and Amphritea balenae sp. nov., isolated from the sediment adjacent to sperm whale carcasses off Kagoshima, Japan.</title>
        <authorList>
            <person name="Miyazaki M."/>
            <person name="Nogi Y."/>
            <person name="Fujiwara Y."/>
            <person name="Kawato M."/>
            <person name="Nagahama T."/>
            <person name="Kubokawa K."/>
            <person name="Horikoshi K."/>
        </authorList>
    </citation>
    <scope>NUCLEOTIDE SEQUENCE [LARGE SCALE GENOMIC DNA]</scope>
    <source>
        <strain evidence="1 2">ATCC BAA-1530</strain>
    </source>
</reference>
<gene>
    <name evidence="1" type="ORF">AMJAP_2185</name>
</gene>
<dbReference type="OrthoDB" id="5592973at2"/>
<organism evidence="1 2">
    <name type="scientific">Amphritea japonica ATCC BAA-1530</name>
    <dbReference type="NCBI Taxonomy" id="1278309"/>
    <lineage>
        <taxon>Bacteria</taxon>
        <taxon>Pseudomonadati</taxon>
        <taxon>Pseudomonadota</taxon>
        <taxon>Gammaproteobacteria</taxon>
        <taxon>Oceanospirillales</taxon>
        <taxon>Oceanospirillaceae</taxon>
        <taxon>Amphritea</taxon>
    </lineage>
</organism>
<accession>A0A7R6SSY9</accession>
<protein>
    <recommendedName>
        <fullName evidence="3">TIGR02450 family Trp-rich protein</fullName>
    </recommendedName>
</protein>